<dbReference type="PROSITE" id="PS50174">
    <property type="entry name" value="G_PATCH"/>
    <property type="match status" value="1"/>
</dbReference>
<dbReference type="PANTHER" id="PTHR21032:SF0">
    <property type="entry name" value="G PATCH DOMAIN-CONTAINING PROTEIN 11"/>
    <property type="match status" value="1"/>
</dbReference>
<keyword evidence="4" id="KW-1185">Reference proteome</keyword>
<dbReference type="InterPro" id="IPR025239">
    <property type="entry name" value="DUF4187"/>
</dbReference>
<proteinExistence type="predicted"/>
<feature type="compositionally biased region" description="Basic and acidic residues" evidence="1">
    <location>
        <begin position="46"/>
        <end position="61"/>
    </location>
</feature>
<dbReference type="Gramene" id="Mp6g00410.2">
    <property type="protein sequence ID" value="Mp6g00410.2.cds"/>
    <property type="gene ID" value="Mp6g00410"/>
</dbReference>
<dbReference type="AlphaFoldDB" id="A0A2R6WDR5"/>
<dbReference type="SMART" id="SM00443">
    <property type="entry name" value="G_patch"/>
    <property type="match status" value="1"/>
</dbReference>
<dbReference type="SMART" id="SM01173">
    <property type="entry name" value="DUF4187"/>
    <property type="match status" value="1"/>
</dbReference>
<feature type="domain" description="G-patch" evidence="2">
    <location>
        <begin position="68"/>
        <end position="114"/>
    </location>
</feature>
<protein>
    <recommendedName>
        <fullName evidence="2">G-patch domain-containing protein</fullName>
    </recommendedName>
</protein>
<name>A0A2R6WDR5_MARPO</name>
<dbReference type="GO" id="GO:0003676">
    <property type="term" value="F:nucleic acid binding"/>
    <property type="evidence" value="ECO:0007669"/>
    <property type="project" value="InterPro"/>
</dbReference>
<dbReference type="Gramene" id="Mp6g00410.1">
    <property type="protein sequence ID" value="Mp6g00410.1.cds"/>
    <property type="gene ID" value="Mp6g00410"/>
</dbReference>
<dbReference type="Proteomes" id="UP000244005">
    <property type="component" value="Unassembled WGS sequence"/>
</dbReference>
<reference evidence="3" key="2">
    <citation type="submission" date="2017-12" db="EMBL/GenBank/DDBJ databases">
        <title>WGS assembly of Marchantia polymorpha.</title>
        <authorList>
            <person name="Bowman J.L."/>
            <person name="Kohchi T."/>
            <person name="Yamato K.T."/>
            <person name="Jenkins J."/>
            <person name="Shu S."/>
            <person name="Ishizaki K."/>
            <person name="Yamaoka S."/>
            <person name="Nishihama R."/>
            <person name="Nakamura Y."/>
            <person name="Berger F."/>
            <person name="Adam C."/>
            <person name="Aki S.S."/>
            <person name="Althoff F."/>
            <person name="Araki T."/>
            <person name="Arteaga-Vazquez M.A."/>
            <person name="Balasubrmanian S."/>
            <person name="Bauer D."/>
            <person name="Boehm C.R."/>
            <person name="Briginshaw L."/>
            <person name="Caballero-Perez J."/>
            <person name="Catarino B."/>
            <person name="Chen F."/>
            <person name="Chiyoda S."/>
            <person name="Chovatia M."/>
            <person name="Davies K.M."/>
            <person name="Delmans M."/>
            <person name="Demura T."/>
            <person name="Dierschke T."/>
            <person name="Dolan L."/>
            <person name="Dorantes-Acosta A.E."/>
            <person name="Eklund D.M."/>
            <person name="Florent S.N."/>
            <person name="Flores-Sandoval E."/>
            <person name="Fujiyama A."/>
            <person name="Fukuzawa H."/>
            <person name="Galik B."/>
            <person name="Grimanelli D."/>
            <person name="Grimwood J."/>
            <person name="Grossniklaus U."/>
            <person name="Hamada T."/>
            <person name="Haseloff J."/>
            <person name="Hetherington A.J."/>
            <person name="Higo A."/>
            <person name="Hirakawa Y."/>
            <person name="Hundley H.N."/>
            <person name="Ikeda Y."/>
            <person name="Inoue K."/>
            <person name="Inoue S."/>
            <person name="Ishida S."/>
            <person name="Jia Q."/>
            <person name="Kakita M."/>
            <person name="Kanazawa T."/>
            <person name="Kawai Y."/>
            <person name="Kawashima T."/>
            <person name="Kennedy M."/>
            <person name="Kinose K."/>
            <person name="Kinoshita T."/>
            <person name="Kohara Y."/>
            <person name="Koide E."/>
            <person name="Komatsu K."/>
            <person name="Kopischke S."/>
            <person name="Kubo M."/>
            <person name="Kyozuka J."/>
            <person name="Lagercrantz U."/>
            <person name="Lin S.S."/>
            <person name="Lindquist E."/>
            <person name="Lipzen A.M."/>
            <person name="Lu C."/>
            <person name="Luna E.D."/>
            <person name="Martienssen R.A."/>
            <person name="Minamino N."/>
            <person name="Mizutani M."/>
            <person name="Mizutani M."/>
            <person name="Mochizuki N."/>
            <person name="Monte I."/>
            <person name="Mosher R."/>
            <person name="Nagasaki H."/>
            <person name="Nakagami H."/>
            <person name="Naramoto S."/>
            <person name="Nishitani K."/>
            <person name="Ohtani M."/>
            <person name="Okamoto T."/>
            <person name="Okumura M."/>
            <person name="Phillips J."/>
            <person name="Pollak B."/>
            <person name="Reinders A."/>
            <person name="Roevekamp M."/>
            <person name="Sano R."/>
            <person name="Sawa S."/>
            <person name="Schmid M.W."/>
            <person name="Shirakawa M."/>
            <person name="Solano R."/>
            <person name="Spunde A."/>
            <person name="Suetsugu N."/>
            <person name="Sugano S."/>
            <person name="Sugiyama A."/>
            <person name="Sun R."/>
            <person name="Suzuki Y."/>
            <person name="Takenaka M."/>
            <person name="Takezawa D."/>
            <person name="Tomogane H."/>
            <person name="Tsuzuki M."/>
            <person name="Ueda T."/>
            <person name="Umeda M."/>
            <person name="Ward J.M."/>
            <person name="Watanabe Y."/>
            <person name="Yazaki K."/>
            <person name="Yokoyama R."/>
            <person name="Yoshitake Y."/>
            <person name="Yotsui I."/>
            <person name="Zachgo S."/>
            <person name="Schmutz J."/>
        </authorList>
    </citation>
    <scope>NUCLEOTIDE SEQUENCE [LARGE SCALE GENOMIC DNA]</scope>
    <source>
        <strain evidence="3">Tak-1</strain>
    </source>
</reference>
<dbReference type="OrthoDB" id="786951at2759"/>
<dbReference type="InterPro" id="IPR000467">
    <property type="entry name" value="G_patch_dom"/>
</dbReference>
<feature type="compositionally biased region" description="Basic and acidic residues" evidence="1">
    <location>
        <begin position="190"/>
        <end position="199"/>
    </location>
</feature>
<evidence type="ECO:0000313" key="4">
    <source>
        <dbReference type="Proteomes" id="UP000244005"/>
    </source>
</evidence>
<dbReference type="OMA" id="DYMNMVI"/>
<evidence type="ECO:0000259" key="2">
    <source>
        <dbReference type="PROSITE" id="PS50174"/>
    </source>
</evidence>
<organism evidence="3 4">
    <name type="scientific">Marchantia polymorpha</name>
    <name type="common">Common liverwort</name>
    <name type="synonym">Marchantia aquatica</name>
    <dbReference type="NCBI Taxonomy" id="3197"/>
    <lineage>
        <taxon>Eukaryota</taxon>
        <taxon>Viridiplantae</taxon>
        <taxon>Streptophyta</taxon>
        <taxon>Embryophyta</taxon>
        <taxon>Marchantiophyta</taxon>
        <taxon>Marchantiopsida</taxon>
        <taxon>Marchantiidae</taxon>
        <taxon>Marchantiales</taxon>
        <taxon>Marchantiaceae</taxon>
        <taxon>Marchantia</taxon>
    </lineage>
</organism>
<sequence length="251" mass="28345">MAEEDDDYMSDLTRFIPSEFSAAPQSIGKPFTDRDKQNGKGKKKVKLEQQRKAEEEQRKEGLGAAIPSSNIGFKMLQQMGYTPGAALGKHGQGVLEPVSVDLKRSRTGLGRDVAIKEEQILKARRAEFESVKQRQAEKELRADFQQRRKSSWQSRKIASDYAKASATLTDLEERLTSSSSPKAESLSTFDKAETETAEEKVEEEEEITLEMLQEIFEKLRTKFNYCFFCGVQYPSAETLVAECPGLDEEDH</sequence>
<dbReference type="PANTHER" id="PTHR21032">
    <property type="entry name" value="G PATCH DOMAIN-CONTAINING PROTEIN 11"/>
    <property type="match status" value="1"/>
</dbReference>
<accession>A0A2R6WDR5</accession>
<feature type="region of interest" description="Disordered" evidence="1">
    <location>
        <begin position="1"/>
        <end position="64"/>
    </location>
</feature>
<dbReference type="GO" id="GO:0000776">
    <property type="term" value="C:kinetochore"/>
    <property type="evidence" value="ECO:0000318"/>
    <property type="project" value="GO_Central"/>
</dbReference>
<feature type="region of interest" description="Disordered" evidence="1">
    <location>
        <begin position="172"/>
        <end position="204"/>
    </location>
</feature>
<evidence type="ECO:0000256" key="1">
    <source>
        <dbReference type="SAM" id="MobiDB-lite"/>
    </source>
</evidence>
<dbReference type="InterPro" id="IPR039249">
    <property type="entry name" value="GPATCH11"/>
</dbReference>
<dbReference type="EMBL" id="KZ772776">
    <property type="protein sequence ID" value="PTQ31995.1"/>
    <property type="molecule type" value="Genomic_DNA"/>
</dbReference>
<dbReference type="Pfam" id="PF01585">
    <property type="entry name" value="G-patch"/>
    <property type="match status" value="1"/>
</dbReference>
<feature type="compositionally biased region" description="Polar residues" evidence="1">
    <location>
        <begin position="176"/>
        <end position="188"/>
    </location>
</feature>
<gene>
    <name evidence="3" type="ORF">MARPO_0104s0025</name>
</gene>
<dbReference type="EMBL" id="KZ772776">
    <property type="protein sequence ID" value="PTQ31996.1"/>
    <property type="molecule type" value="Genomic_DNA"/>
</dbReference>
<evidence type="ECO:0000313" key="3">
    <source>
        <dbReference type="EMBL" id="PTQ31995.1"/>
    </source>
</evidence>
<dbReference type="Pfam" id="PF13821">
    <property type="entry name" value="DUF4187"/>
    <property type="match status" value="1"/>
</dbReference>
<reference evidence="4" key="1">
    <citation type="journal article" date="2017" name="Cell">
        <title>Insights into land plant evolution garnered from the Marchantia polymorpha genome.</title>
        <authorList>
            <person name="Bowman J.L."/>
            <person name="Kohchi T."/>
            <person name="Yamato K.T."/>
            <person name="Jenkins J."/>
            <person name="Shu S."/>
            <person name="Ishizaki K."/>
            <person name="Yamaoka S."/>
            <person name="Nishihama R."/>
            <person name="Nakamura Y."/>
            <person name="Berger F."/>
            <person name="Adam C."/>
            <person name="Aki S.S."/>
            <person name="Althoff F."/>
            <person name="Araki T."/>
            <person name="Arteaga-Vazquez M.A."/>
            <person name="Balasubrmanian S."/>
            <person name="Barry K."/>
            <person name="Bauer D."/>
            <person name="Boehm C.R."/>
            <person name="Briginshaw L."/>
            <person name="Caballero-Perez J."/>
            <person name="Catarino B."/>
            <person name="Chen F."/>
            <person name="Chiyoda S."/>
            <person name="Chovatia M."/>
            <person name="Davies K.M."/>
            <person name="Delmans M."/>
            <person name="Demura T."/>
            <person name="Dierschke T."/>
            <person name="Dolan L."/>
            <person name="Dorantes-Acosta A.E."/>
            <person name="Eklund D.M."/>
            <person name="Florent S.N."/>
            <person name="Flores-Sandoval E."/>
            <person name="Fujiyama A."/>
            <person name="Fukuzawa H."/>
            <person name="Galik B."/>
            <person name="Grimanelli D."/>
            <person name="Grimwood J."/>
            <person name="Grossniklaus U."/>
            <person name="Hamada T."/>
            <person name="Haseloff J."/>
            <person name="Hetherington A.J."/>
            <person name="Higo A."/>
            <person name="Hirakawa Y."/>
            <person name="Hundley H.N."/>
            <person name="Ikeda Y."/>
            <person name="Inoue K."/>
            <person name="Inoue S.I."/>
            <person name="Ishida S."/>
            <person name="Jia Q."/>
            <person name="Kakita M."/>
            <person name="Kanazawa T."/>
            <person name="Kawai Y."/>
            <person name="Kawashima T."/>
            <person name="Kennedy M."/>
            <person name="Kinose K."/>
            <person name="Kinoshita T."/>
            <person name="Kohara Y."/>
            <person name="Koide E."/>
            <person name="Komatsu K."/>
            <person name="Kopischke S."/>
            <person name="Kubo M."/>
            <person name="Kyozuka J."/>
            <person name="Lagercrantz U."/>
            <person name="Lin S.S."/>
            <person name="Lindquist E."/>
            <person name="Lipzen A.M."/>
            <person name="Lu C.W."/>
            <person name="De Luna E."/>
            <person name="Martienssen R.A."/>
            <person name="Minamino N."/>
            <person name="Mizutani M."/>
            <person name="Mizutani M."/>
            <person name="Mochizuki N."/>
            <person name="Monte I."/>
            <person name="Mosher R."/>
            <person name="Nagasaki H."/>
            <person name="Nakagami H."/>
            <person name="Naramoto S."/>
            <person name="Nishitani K."/>
            <person name="Ohtani M."/>
            <person name="Okamoto T."/>
            <person name="Okumura M."/>
            <person name="Phillips J."/>
            <person name="Pollak B."/>
            <person name="Reinders A."/>
            <person name="Rovekamp M."/>
            <person name="Sano R."/>
            <person name="Sawa S."/>
            <person name="Schmid M.W."/>
            <person name="Shirakawa M."/>
            <person name="Solano R."/>
            <person name="Spunde A."/>
            <person name="Suetsugu N."/>
            <person name="Sugano S."/>
            <person name="Sugiyama A."/>
            <person name="Sun R."/>
            <person name="Suzuki Y."/>
            <person name="Takenaka M."/>
            <person name="Takezawa D."/>
            <person name="Tomogane H."/>
            <person name="Tsuzuki M."/>
            <person name="Ueda T."/>
            <person name="Umeda M."/>
            <person name="Ward J.M."/>
            <person name="Watanabe Y."/>
            <person name="Yazaki K."/>
            <person name="Yokoyama R."/>
            <person name="Yoshitake Y."/>
            <person name="Yotsui I."/>
            <person name="Zachgo S."/>
            <person name="Schmutz J."/>
        </authorList>
    </citation>
    <scope>NUCLEOTIDE SEQUENCE [LARGE SCALE GENOMIC DNA]</scope>
    <source>
        <strain evidence="4">Tak-1</strain>
    </source>
</reference>